<proteinExistence type="predicted"/>
<name>A0ABY6XNU9_9BURK</name>
<dbReference type="EMBL" id="CABVQG010000006">
    <property type="protein sequence ID" value="VWC60174.1"/>
    <property type="molecule type" value="Genomic_DNA"/>
</dbReference>
<gene>
    <name evidence="1" type="ORF">BLA17378_02194</name>
</gene>
<sequence length="139" mass="14193">MLIGLLVFLGLAPQEAVQNPCFSPTRALSESVALACDFHDAMGAFTILHEPRYIGRRTHGAFSAHPLSYGGGEAILVSDKAVSEADAPKAALEIGASGGWVDRAGVARGAGGSWSVDLSHVGVRAKPGTLVLLSGAAAK</sequence>
<dbReference type="Proteomes" id="UP000494120">
    <property type="component" value="Unassembled WGS sequence"/>
</dbReference>
<evidence type="ECO:0000313" key="2">
    <source>
        <dbReference type="Proteomes" id="UP000494120"/>
    </source>
</evidence>
<protein>
    <submittedName>
        <fullName evidence="1">Uncharacterized protein</fullName>
    </submittedName>
</protein>
<reference evidence="1 2" key="1">
    <citation type="submission" date="2019-09" db="EMBL/GenBank/DDBJ databases">
        <authorList>
            <person name="Depoorter E."/>
        </authorList>
    </citation>
    <scope>NUCLEOTIDE SEQUENCE [LARGE SCALE GENOMIC DNA]</scope>
    <source>
        <strain evidence="1 2">R-17378</strain>
    </source>
</reference>
<evidence type="ECO:0000313" key="1">
    <source>
        <dbReference type="EMBL" id="VWC60174.1"/>
    </source>
</evidence>
<comment type="caution">
    <text evidence="1">The sequence shown here is derived from an EMBL/GenBank/DDBJ whole genome shotgun (WGS) entry which is preliminary data.</text>
</comment>
<accession>A0ABY6XNU9</accession>
<organism evidence="1 2">
    <name type="scientific">Burkholderia aenigmatica</name>
    <dbReference type="NCBI Taxonomy" id="2015348"/>
    <lineage>
        <taxon>Bacteria</taxon>
        <taxon>Pseudomonadati</taxon>
        <taxon>Pseudomonadota</taxon>
        <taxon>Betaproteobacteria</taxon>
        <taxon>Burkholderiales</taxon>
        <taxon>Burkholderiaceae</taxon>
        <taxon>Burkholderia</taxon>
        <taxon>Burkholderia cepacia complex</taxon>
    </lineage>
</organism>
<keyword evidence="2" id="KW-1185">Reference proteome</keyword>